<dbReference type="InParanoid" id="E9H4L2"/>
<name>E9H4L2_DAPPU</name>
<dbReference type="HOGENOM" id="CLU_022779_0_0_1"/>
<protein>
    <submittedName>
        <fullName evidence="2">Uncharacterized protein</fullName>
    </submittedName>
</protein>
<evidence type="ECO:0000313" key="3">
    <source>
        <dbReference type="Proteomes" id="UP000000305"/>
    </source>
</evidence>
<dbReference type="PANTHER" id="PTHR31594">
    <property type="entry name" value="AIG1-TYPE G DOMAIN-CONTAINING PROTEIN"/>
    <property type="match status" value="1"/>
</dbReference>
<dbReference type="AlphaFoldDB" id="E9H4L2"/>
<dbReference type="PROSITE" id="PS50877">
    <property type="entry name" value="GOLOCO"/>
    <property type="match status" value="1"/>
</dbReference>
<dbReference type="PANTHER" id="PTHR31594:SF14">
    <property type="entry name" value="FIBRONECTIN TYPE-III DOMAIN-CONTAINING PROTEIN"/>
    <property type="match status" value="1"/>
</dbReference>
<sequence length="600" mass="69362">MESARKSVSFLFRDVLVGDLYNYYTDKIFKSSILVPSECIHIDQKTIPETERYFFFNQPATFKSSWLGSTNSKLNESLEQDAVDLNLLWFSNFLKTSPGCCESDENEALVVVFFRVVRRTETLHQQFLDSKMYDYQLESGGWATHLVEHVVYGAELICSMSRPVDWCRETKHSAEENIYLLAKAYFDRIIGPNAINIEPPAELDKISCRILSSLEDVQPTETSFRQSCEFLRDVINFKEDNQPTKLWRPIYIVRRQIPKQIETRILLDKIMDDKLKIERKLHWILSESRRISKHPFLTRIPPMERAIYQFISLLQRTESEIMKFDVNFIARKCLENPQGSQDKITNELKAVSDCALLSNMIDWLMRRRSEIDMIHMLFRDTLLDIFDLEDIETRPPSNFDKRARIFILKMDYIPDPLMECIQDLTGVNIEPVFKLPVFPAVSSGRKRLGVMRRAFVEFTEEARWGSNEKNSYHIGLAPASLPMEDGTIKTILYPAVQQQASPRVCLPVYCSGVVEPDKSNPIKQQQQLSPPNGLSHRSNGSAKPPTDSNLSHQKNIEKVNGDSNPADDEESFFNLIAQFQSQRMNDQRCSFALPSNNHKI</sequence>
<dbReference type="InterPro" id="IPR052090">
    <property type="entry name" value="Cytolytic_pore-forming_toxin"/>
</dbReference>
<dbReference type="PhylomeDB" id="E9H4L2"/>
<organism evidence="2 3">
    <name type="scientific">Daphnia pulex</name>
    <name type="common">Water flea</name>
    <dbReference type="NCBI Taxonomy" id="6669"/>
    <lineage>
        <taxon>Eukaryota</taxon>
        <taxon>Metazoa</taxon>
        <taxon>Ecdysozoa</taxon>
        <taxon>Arthropoda</taxon>
        <taxon>Crustacea</taxon>
        <taxon>Branchiopoda</taxon>
        <taxon>Diplostraca</taxon>
        <taxon>Cladocera</taxon>
        <taxon>Anomopoda</taxon>
        <taxon>Daphniidae</taxon>
        <taxon>Daphnia</taxon>
    </lineage>
</organism>
<dbReference type="Pfam" id="PF02188">
    <property type="entry name" value="GoLoco"/>
    <property type="match status" value="1"/>
</dbReference>
<evidence type="ECO:0000313" key="2">
    <source>
        <dbReference type="EMBL" id="EFX73159.1"/>
    </source>
</evidence>
<dbReference type="Proteomes" id="UP000000305">
    <property type="component" value="Unassembled WGS sequence"/>
</dbReference>
<keyword evidence="3" id="KW-1185">Reference proteome</keyword>
<reference evidence="2 3" key="1">
    <citation type="journal article" date="2011" name="Science">
        <title>The ecoresponsive genome of Daphnia pulex.</title>
        <authorList>
            <person name="Colbourne J.K."/>
            <person name="Pfrender M.E."/>
            <person name="Gilbert D."/>
            <person name="Thomas W.K."/>
            <person name="Tucker A."/>
            <person name="Oakley T.H."/>
            <person name="Tokishita S."/>
            <person name="Aerts A."/>
            <person name="Arnold G.J."/>
            <person name="Basu M.K."/>
            <person name="Bauer D.J."/>
            <person name="Caceres C.E."/>
            <person name="Carmel L."/>
            <person name="Casola C."/>
            <person name="Choi J.H."/>
            <person name="Detter J.C."/>
            <person name="Dong Q."/>
            <person name="Dusheyko S."/>
            <person name="Eads B.D."/>
            <person name="Frohlich T."/>
            <person name="Geiler-Samerotte K.A."/>
            <person name="Gerlach D."/>
            <person name="Hatcher P."/>
            <person name="Jogdeo S."/>
            <person name="Krijgsveld J."/>
            <person name="Kriventseva E.V."/>
            <person name="Kultz D."/>
            <person name="Laforsch C."/>
            <person name="Lindquist E."/>
            <person name="Lopez J."/>
            <person name="Manak J.R."/>
            <person name="Muller J."/>
            <person name="Pangilinan J."/>
            <person name="Patwardhan R.P."/>
            <person name="Pitluck S."/>
            <person name="Pritham E.J."/>
            <person name="Rechtsteiner A."/>
            <person name="Rho M."/>
            <person name="Rogozin I.B."/>
            <person name="Sakarya O."/>
            <person name="Salamov A."/>
            <person name="Schaack S."/>
            <person name="Shapiro H."/>
            <person name="Shiga Y."/>
            <person name="Skalitzky C."/>
            <person name="Smith Z."/>
            <person name="Souvorov A."/>
            <person name="Sung W."/>
            <person name="Tang Z."/>
            <person name="Tsuchiya D."/>
            <person name="Tu H."/>
            <person name="Vos H."/>
            <person name="Wang M."/>
            <person name="Wolf Y.I."/>
            <person name="Yamagata H."/>
            <person name="Yamada T."/>
            <person name="Ye Y."/>
            <person name="Shaw J.R."/>
            <person name="Andrews J."/>
            <person name="Crease T.J."/>
            <person name="Tang H."/>
            <person name="Lucas S.M."/>
            <person name="Robertson H.M."/>
            <person name="Bork P."/>
            <person name="Koonin E.V."/>
            <person name="Zdobnov E.M."/>
            <person name="Grigoriev I.V."/>
            <person name="Lynch M."/>
            <person name="Boore J.L."/>
        </authorList>
    </citation>
    <scope>NUCLEOTIDE SEQUENCE [LARGE SCALE GENOMIC DNA]</scope>
</reference>
<dbReference type="GO" id="GO:0030695">
    <property type="term" value="F:GTPase regulator activity"/>
    <property type="evidence" value="ECO:0007669"/>
    <property type="project" value="InterPro"/>
</dbReference>
<gene>
    <name evidence="2" type="ORF">DAPPUDRAFT_109914</name>
</gene>
<dbReference type="SMART" id="SM00390">
    <property type="entry name" value="GoLoco"/>
    <property type="match status" value="1"/>
</dbReference>
<dbReference type="InterPro" id="IPR003109">
    <property type="entry name" value="GoLoco_motif"/>
</dbReference>
<dbReference type="EMBL" id="GL732592">
    <property type="protein sequence ID" value="EFX73159.1"/>
    <property type="molecule type" value="Genomic_DNA"/>
</dbReference>
<accession>E9H4L2</accession>
<evidence type="ECO:0000256" key="1">
    <source>
        <dbReference type="SAM" id="MobiDB-lite"/>
    </source>
</evidence>
<feature type="compositionally biased region" description="Polar residues" evidence="1">
    <location>
        <begin position="521"/>
        <end position="553"/>
    </location>
</feature>
<dbReference type="KEGG" id="dpx:DAPPUDRAFT_109914"/>
<feature type="region of interest" description="Disordered" evidence="1">
    <location>
        <begin position="517"/>
        <end position="568"/>
    </location>
</feature>
<dbReference type="Gene3D" id="1.25.40.10">
    <property type="entry name" value="Tetratricopeptide repeat domain"/>
    <property type="match status" value="1"/>
</dbReference>
<dbReference type="InterPro" id="IPR011990">
    <property type="entry name" value="TPR-like_helical_dom_sf"/>
</dbReference>
<dbReference type="OrthoDB" id="6334563at2759"/>
<proteinExistence type="predicted"/>